<keyword evidence="1" id="KW-0416">Keratin</keyword>
<dbReference type="GO" id="GO:0030280">
    <property type="term" value="F:structural constituent of skin epidermis"/>
    <property type="evidence" value="ECO:0007669"/>
    <property type="project" value="TreeGrafter"/>
</dbReference>
<dbReference type="PANTHER" id="PTHR45616:SF21">
    <property type="entry name" value="KERATIN, TYPE II CYTOSKELETAL 7"/>
    <property type="match status" value="1"/>
</dbReference>
<dbReference type="EMBL" id="OX395127">
    <property type="protein sequence ID" value="CAI5765213.1"/>
    <property type="molecule type" value="Genomic_DNA"/>
</dbReference>
<dbReference type="PROSITE" id="PS51842">
    <property type="entry name" value="IF_ROD_2"/>
    <property type="match status" value="1"/>
</dbReference>
<dbReference type="Proteomes" id="UP001178461">
    <property type="component" value="Chromosome 2"/>
</dbReference>
<gene>
    <name evidence="5" type="ORF">PODLI_1B032902</name>
</gene>
<dbReference type="GO" id="GO:0045095">
    <property type="term" value="C:keratin filament"/>
    <property type="evidence" value="ECO:0007669"/>
    <property type="project" value="TreeGrafter"/>
</dbReference>
<reference evidence="5" key="1">
    <citation type="submission" date="2022-12" db="EMBL/GenBank/DDBJ databases">
        <authorList>
            <person name="Alioto T."/>
            <person name="Alioto T."/>
            <person name="Gomez Garrido J."/>
        </authorList>
    </citation>
    <scope>NUCLEOTIDE SEQUENCE</scope>
</reference>
<dbReference type="GO" id="GO:0031424">
    <property type="term" value="P:keratinization"/>
    <property type="evidence" value="ECO:0007669"/>
    <property type="project" value="TreeGrafter"/>
</dbReference>
<organism evidence="5 6">
    <name type="scientific">Podarcis lilfordi</name>
    <name type="common">Lilford's wall lizard</name>
    <dbReference type="NCBI Taxonomy" id="74358"/>
    <lineage>
        <taxon>Eukaryota</taxon>
        <taxon>Metazoa</taxon>
        <taxon>Chordata</taxon>
        <taxon>Craniata</taxon>
        <taxon>Vertebrata</taxon>
        <taxon>Euteleostomi</taxon>
        <taxon>Lepidosauria</taxon>
        <taxon>Squamata</taxon>
        <taxon>Bifurcata</taxon>
        <taxon>Unidentata</taxon>
        <taxon>Episquamata</taxon>
        <taxon>Laterata</taxon>
        <taxon>Lacertibaenia</taxon>
        <taxon>Lacertidae</taxon>
        <taxon>Podarcis</taxon>
    </lineage>
</organism>
<protein>
    <submittedName>
        <fullName evidence="5">Type II cytoskeletal 6A-like</fullName>
    </submittedName>
</protein>
<dbReference type="PANTHER" id="PTHR45616">
    <property type="entry name" value="GATA-TYPE DOMAIN-CONTAINING PROTEIN"/>
    <property type="match status" value="1"/>
</dbReference>
<evidence type="ECO:0000256" key="1">
    <source>
        <dbReference type="ARBA" id="ARBA00022744"/>
    </source>
</evidence>
<feature type="domain" description="IF rod" evidence="4">
    <location>
        <begin position="1"/>
        <end position="158"/>
    </location>
</feature>
<evidence type="ECO:0000313" key="6">
    <source>
        <dbReference type="Proteomes" id="UP001178461"/>
    </source>
</evidence>
<dbReference type="GO" id="GO:0045109">
    <property type="term" value="P:intermediate filament organization"/>
    <property type="evidence" value="ECO:0007669"/>
    <property type="project" value="TreeGrafter"/>
</dbReference>
<dbReference type="Gene3D" id="1.20.5.1160">
    <property type="entry name" value="Vasodilator-stimulated phosphoprotein"/>
    <property type="match status" value="1"/>
</dbReference>
<dbReference type="InterPro" id="IPR039008">
    <property type="entry name" value="IF_rod_dom"/>
</dbReference>
<keyword evidence="3" id="KW-0175">Coiled coil</keyword>
<sequence>MVSVSWGGGAGFGRASGGFGSGSLYGLGGGGGYGAGAGGINEVTINPNLLTPLNLEIDPTIQKVRKEEKEQIKTLNNNFASFIDMYEEEINKRTGAENDFVVLKKDVDASFMNKVELQAKGDSLTYEINFSRAMFEEEIAQLVAYISDTSVVLQMDIN</sequence>
<proteinExistence type="predicted"/>
<dbReference type="InterPro" id="IPR032444">
    <property type="entry name" value="Keratin_2_head"/>
</dbReference>
<dbReference type="FunFam" id="1.20.5.1160:FF:000001">
    <property type="entry name" value="Keratin type II"/>
    <property type="match status" value="1"/>
</dbReference>
<keyword evidence="2" id="KW-0403">Intermediate filament</keyword>
<name>A0AA35JV20_9SAUR</name>
<dbReference type="Pfam" id="PF00038">
    <property type="entry name" value="Filament"/>
    <property type="match status" value="1"/>
</dbReference>
<dbReference type="Pfam" id="PF16208">
    <property type="entry name" value="Keratin_2_head"/>
    <property type="match status" value="1"/>
</dbReference>
<evidence type="ECO:0000256" key="3">
    <source>
        <dbReference type="ARBA" id="ARBA00023054"/>
    </source>
</evidence>
<dbReference type="AlphaFoldDB" id="A0AA35JV20"/>
<evidence type="ECO:0000259" key="4">
    <source>
        <dbReference type="PROSITE" id="PS51842"/>
    </source>
</evidence>
<accession>A0AA35JV20</accession>
<dbReference type="GO" id="GO:0005615">
    <property type="term" value="C:extracellular space"/>
    <property type="evidence" value="ECO:0007669"/>
    <property type="project" value="TreeGrafter"/>
</dbReference>
<evidence type="ECO:0000256" key="2">
    <source>
        <dbReference type="ARBA" id="ARBA00022754"/>
    </source>
</evidence>
<keyword evidence="6" id="KW-1185">Reference proteome</keyword>
<evidence type="ECO:0000313" key="5">
    <source>
        <dbReference type="EMBL" id="CAI5765213.1"/>
    </source>
</evidence>